<dbReference type="AlphaFoldDB" id="A0A6N2STC5"/>
<protein>
    <submittedName>
        <fullName evidence="1">Uncharacterized protein</fullName>
    </submittedName>
</protein>
<organism evidence="1">
    <name type="scientific">[Clostridium] nexile</name>
    <dbReference type="NCBI Taxonomy" id="29361"/>
    <lineage>
        <taxon>Bacteria</taxon>
        <taxon>Bacillati</taxon>
        <taxon>Bacillota</taxon>
        <taxon>Clostridia</taxon>
        <taxon>Lachnospirales</taxon>
        <taxon>Lachnospiraceae</taxon>
        <taxon>Tyzzerella</taxon>
    </lineage>
</organism>
<evidence type="ECO:0000313" key="1">
    <source>
        <dbReference type="EMBL" id="VYS95501.1"/>
    </source>
</evidence>
<name>A0A6N2STC5_9FIRM</name>
<reference evidence="1" key="1">
    <citation type="submission" date="2019-11" db="EMBL/GenBank/DDBJ databases">
        <authorList>
            <person name="Feng L."/>
        </authorList>
    </citation>
    <scope>NUCLEOTIDE SEQUENCE</scope>
    <source>
        <strain evidence="1">CnexileLFYP112</strain>
    </source>
</reference>
<accession>A0A6N2STC5</accession>
<dbReference type="EMBL" id="CACRTG010000008">
    <property type="protein sequence ID" value="VYS95501.1"/>
    <property type="molecule type" value="Genomic_DNA"/>
</dbReference>
<proteinExistence type="predicted"/>
<gene>
    <name evidence="1" type="ORF">CNLFYP112_01436</name>
</gene>
<sequence>MAMTKEEKELLQKKKLTDHMIILCLVTCEGVISRNAYLEKKWGNFHGKHNPYTADRLTWMEYRKKLRFLLQSKYMMKAIIQEVKSCKDKATQKEVEEVIGLINRGDYIIVSDSRQ</sequence>